<feature type="transmembrane region" description="Helical" evidence="2">
    <location>
        <begin position="940"/>
        <end position="962"/>
    </location>
</feature>
<dbReference type="EMBL" id="JATAAI010000018">
    <property type="protein sequence ID" value="KAK1739495.1"/>
    <property type="molecule type" value="Genomic_DNA"/>
</dbReference>
<feature type="region of interest" description="Disordered" evidence="1">
    <location>
        <begin position="131"/>
        <end position="203"/>
    </location>
</feature>
<reference evidence="3" key="1">
    <citation type="submission" date="2023-06" db="EMBL/GenBank/DDBJ databases">
        <title>Survivors Of The Sea: Transcriptome response of Skeletonema marinoi to long-term dormancy.</title>
        <authorList>
            <person name="Pinder M.I.M."/>
            <person name="Kourtchenko O."/>
            <person name="Robertson E.K."/>
            <person name="Larsson T."/>
            <person name="Maumus F."/>
            <person name="Osuna-Cruz C.M."/>
            <person name="Vancaester E."/>
            <person name="Stenow R."/>
            <person name="Vandepoele K."/>
            <person name="Ploug H."/>
            <person name="Bruchert V."/>
            <person name="Godhe A."/>
            <person name="Topel M."/>
        </authorList>
    </citation>
    <scope>NUCLEOTIDE SEQUENCE</scope>
    <source>
        <strain evidence="3">R05AC</strain>
    </source>
</reference>
<feature type="region of interest" description="Disordered" evidence="1">
    <location>
        <begin position="1"/>
        <end position="106"/>
    </location>
</feature>
<feature type="transmembrane region" description="Helical" evidence="2">
    <location>
        <begin position="983"/>
        <end position="1007"/>
    </location>
</feature>
<gene>
    <name evidence="3" type="ORF">QTG54_010038</name>
</gene>
<feature type="compositionally biased region" description="Low complexity" evidence="1">
    <location>
        <begin position="140"/>
        <end position="156"/>
    </location>
</feature>
<name>A0AAD8Y5I7_9STRA</name>
<feature type="compositionally biased region" description="Basic and acidic residues" evidence="1">
    <location>
        <begin position="160"/>
        <end position="169"/>
    </location>
</feature>
<evidence type="ECO:0000313" key="3">
    <source>
        <dbReference type="EMBL" id="KAK1739495.1"/>
    </source>
</evidence>
<evidence type="ECO:0000256" key="1">
    <source>
        <dbReference type="SAM" id="MobiDB-lite"/>
    </source>
</evidence>
<sequence length="1066" mass="120046">MITRSQTLQSKDENQCPNNNSIPNKSSLKSPLKRSSFTRSKKRISSAQKKQQQWPSVKQLREHYETLPSTSNNSLEDGVVDKVRRQRRSSYVSRSSSSAYRRQSESSIISRYVQQDDVVVVGSKHEMRSKLRRVSDHVQTTTTLPTLSTTLSAPLTNDGSMHDQSHDEGAAATSAEEASSGCSTNEEEEEVDAAATEEANGPIIKEESEDEILESTMAQQKLTVLAPPTPSYSDNDTKEVTVASMPKDDVSQFEGCRLKSNQTIADDKGMIDDEVVEEEETDDVIEEKETSCIQLEAESVEETVKNLCSSNCEEEIIPTVSNVKEMVVDSMPKDDVSQFEGCRIKSNQTKNDDEGIVDDEVVEEEAVVIEEKETSFIQLQEEPVEDTMTKQEVEPTMVQPKLTVIALPTPSHSDDGVREERFEASMPKDDVSQFEGCRLKSNQTVADDEGMIDDEVVVEEKTVVIEEKETSCIQLQEESAEETMKNLCSSNCKEEVIPTDSNVKETALLVKPECPKTSSSGAKDNLFFWLSHLALLGLTLFGMHHRYAQTQAISSQGPIEDISSPPWQQILHVGLVFALFVKAAWKSTTAAVDKESGMQRAVCFMRHLMIWTVTIPLFQECSFGAENMCSLPAKMSSQLGLTSSAGVCIPSYSLFDVAATNSYHALLSLLKSMIKGKLLNQVYKEMQRALFNPFKFHARVQKALVILKWAKFIGPLVGTCNKFRGNLLDMARKRRQHHVSKAALKRWYDVIDALSKKSKSEQAVVQLQKAFRERQVEKTKKRQLLMANRRWVRSKLEEEERLTRTKLELIELRDIDRQQRRQVSFEERRGIVLHKNSTRKLMKRLLLNPKKYFSVVWKYLAVSCVALEIMTILFAPVLSGDVKKMPLDQFIVKVLLGSRPQCNKTTRDAPSLFVPSIGSISDITCSVAKMRQTWFVTAHVIATMLVPVVKCICFLDVFITFFTGELSNTGTLEPKPFFQRWILPGPVLQLIVNPTMASIKAALWNAFGASIKIGPGLCLHCFLACWVFAMYLYDRLFDSILDIVEKIIEFNTQTKGQDDDEALHWT</sequence>
<feature type="compositionally biased region" description="Low complexity" evidence="1">
    <location>
        <begin position="17"/>
        <end position="35"/>
    </location>
</feature>
<organism evidence="3 4">
    <name type="scientific">Skeletonema marinoi</name>
    <dbReference type="NCBI Taxonomy" id="267567"/>
    <lineage>
        <taxon>Eukaryota</taxon>
        <taxon>Sar</taxon>
        <taxon>Stramenopiles</taxon>
        <taxon>Ochrophyta</taxon>
        <taxon>Bacillariophyta</taxon>
        <taxon>Coscinodiscophyceae</taxon>
        <taxon>Thalassiosirophycidae</taxon>
        <taxon>Thalassiosirales</taxon>
        <taxon>Skeletonemataceae</taxon>
        <taxon>Skeletonema</taxon>
        <taxon>Skeletonema marinoi-dohrnii complex</taxon>
    </lineage>
</organism>
<dbReference type="Proteomes" id="UP001224775">
    <property type="component" value="Unassembled WGS sequence"/>
</dbReference>
<keyword evidence="2" id="KW-1133">Transmembrane helix</keyword>
<keyword evidence="2" id="KW-0472">Membrane</keyword>
<accession>A0AAD8Y5I7</accession>
<feature type="compositionally biased region" description="Low complexity" evidence="1">
    <location>
        <begin position="89"/>
        <end position="106"/>
    </location>
</feature>
<evidence type="ECO:0000313" key="4">
    <source>
        <dbReference type="Proteomes" id="UP001224775"/>
    </source>
</evidence>
<protein>
    <submittedName>
        <fullName evidence="3">Uncharacterized protein</fullName>
    </submittedName>
</protein>
<feature type="compositionally biased region" description="Polar residues" evidence="1">
    <location>
        <begin position="45"/>
        <end position="56"/>
    </location>
</feature>
<dbReference type="AlphaFoldDB" id="A0AAD8Y5I7"/>
<comment type="caution">
    <text evidence="3">The sequence shown here is derived from an EMBL/GenBank/DDBJ whole genome shotgun (WGS) entry which is preliminary data.</text>
</comment>
<feature type="transmembrane region" description="Helical" evidence="2">
    <location>
        <begin position="852"/>
        <end position="878"/>
    </location>
</feature>
<proteinExistence type="predicted"/>
<feature type="transmembrane region" description="Helical" evidence="2">
    <location>
        <begin position="1013"/>
        <end position="1033"/>
    </location>
</feature>
<keyword evidence="2" id="KW-0812">Transmembrane</keyword>
<keyword evidence="4" id="KW-1185">Reference proteome</keyword>
<feature type="compositionally biased region" description="Low complexity" evidence="1">
    <location>
        <begin position="170"/>
        <end position="184"/>
    </location>
</feature>
<evidence type="ECO:0000256" key="2">
    <source>
        <dbReference type="SAM" id="Phobius"/>
    </source>
</evidence>